<evidence type="ECO:0000313" key="14">
    <source>
        <dbReference type="EMBL" id="MXG92139.1"/>
    </source>
</evidence>
<dbReference type="Pfam" id="PF22505">
    <property type="entry name" value="RNase_J_b_CASP"/>
    <property type="match status" value="1"/>
</dbReference>
<dbReference type="EC" id="3.1.-.-" evidence="9"/>
<comment type="caution">
    <text evidence="14">The sequence shown here is derived from an EMBL/GenBank/DDBJ whole genome shotgun (WGS) entry which is preliminary data.</text>
</comment>
<keyword evidence="8 9" id="KW-0694">RNA-binding</keyword>
<feature type="active site" description="Proton donor" evidence="10">
    <location>
        <position position="262"/>
    </location>
</feature>
<organism evidence="14 15">
    <name type="scientific">Nocardioides flavescens</name>
    <dbReference type="NCBI Taxonomy" id="2691959"/>
    <lineage>
        <taxon>Bacteria</taxon>
        <taxon>Bacillati</taxon>
        <taxon>Actinomycetota</taxon>
        <taxon>Actinomycetes</taxon>
        <taxon>Propionibacteriales</taxon>
        <taxon>Nocardioidaceae</taxon>
        <taxon>Nocardioides</taxon>
    </lineage>
</organism>
<dbReference type="Pfam" id="PF00753">
    <property type="entry name" value="Lactamase_B"/>
    <property type="match status" value="1"/>
</dbReference>
<feature type="active site" description="Proton acceptor" evidence="10">
    <location>
        <position position="435"/>
    </location>
</feature>
<evidence type="ECO:0000256" key="3">
    <source>
        <dbReference type="ARBA" id="ARBA00022723"/>
    </source>
</evidence>
<dbReference type="NCBIfam" id="TIGR00649">
    <property type="entry name" value="MG423"/>
    <property type="match status" value="1"/>
</dbReference>
<keyword evidence="6 12" id="KW-0862">Zinc</keyword>
<evidence type="ECO:0000256" key="7">
    <source>
        <dbReference type="ARBA" id="ARBA00022839"/>
    </source>
</evidence>
<dbReference type="AlphaFoldDB" id="A0A6L7F4B9"/>
<proteinExistence type="inferred from homology"/>
<comment type="subcellular location">
    <subcellularLocation>
        <location evidence="9">Cytoplasm</location>
    </subcellularLocation>
</comment>
<dbReference type="GO" id="GO:0004521">
    <property type="term" value="F:RNA endonuclease activity"/>
    <property type="evidence" value="ECO:0007669"/>
    <property type="project" value="UniProtKB-UniRule"/>
</dbReference>
<feature type="binding site" evidence="12">
    <location>
        <position position="230"/>
    </location>
    <ligand>
        <name>Zn(2+)</name>
        <dbReference type="ChEBI" id="CHEBI:29105"/>
        <label>1</label>
        <note>catalytic</note>
    </ligand>
</feature>
<evidence type="ECO:0000256" key="10">
    <source>
        <dbReference type="PIRSR" id="PIRSR004803-1"/>
    </source>
</evidence>
<dbReference type="Proteomes" id="UP000473325">
    <property type="component" value="Unassembled WGS sequence"/>
</dbReference>
<dbReference type="SUPFAM" id="SSF56281">
    <property type="entry name" value="Metallo-hydrolase/oxidoreductase"/>
    <property type="match status" value="1"/>
</dbReference>
<dbReference type="GO" id="GO:0008270">
    <property type="term" value="F:zinc ion binding"/>
    <property type="evidence" value="ECO:0007669"/>
    <property type="project" value="InterPro"/>
</dbReference>
<dbReference type="GO" id="GO:0005737">
    <property type="term" value="C:cytoplasm"/>
    <property type="evidence" value="ECO:0007669"/>
    <property type="project" value="UniProtKB-SubCell"/>
</dbReference>
<evidence type="ECO:0000256" key="5">
    <source>
        <dbReference type="ARBA" id="ARBA00022801"/>
    </source>
</evidence>
<feature type="domain" description="Metallo-beta-lactamase" evidence="13">
    <location>
        <begin position="88"/>
        <end position="282"/>
    </location>
</feature>
<keyword evidence="2 9" id="KW-0540">Nuclease</keyword>
<dbReference type="InterPro" id="IPR036866">
    <property type="entry name" value="RibonucZ/Hydroxyglut_hydro"/>
</dbReference>
<protein>
    <recommendedName>
        <fullName evidence="9">Ribonuclease J</fullName>
        <shortName evidence="9">RNase J</shortName>
        <ecNumber evidence="9">3.1.-.-</ecNumber>
    </recommendedName>
</protein>
<keyword evidence="4 9" id="KW-0255">Endonuclease</keyword>
<dbReference type="GO" id="GO:0004534">
    <property type="term" value="F:5'-3' RNA exonuclease activity"/>
    <property type="evidence" value="ECO:0007669"/>
    <property type="project" value="UniProtKB-UniRule"/>
</dbReference>
<feature type="binding site" evidence="12">
    <location>
        <position position="141"/>
    </location>
    <ligand>
        <name>Zn(2+)</name>
        <dbReference type="ChEBI" id="CHEBI:29105"/>
        <label>1</label>
        <note>catalytic</note>
    </ligand>
</feature>
<feature type="binding site" evidence="12">
    <location>
        <position position="143"/>
    </location>
    <ligand>
        <name>Zn(2+)</name>
        <dbReference type="ChEBI" id="CHEBI:29105"/>
        <label>1</label>
        <note>catalytic</note>
    </ligand>
</feature>
<dbReference type="InterPro" id="IPR041636">
    <property type="entry name" value="RNase_J_C"/>
</dbReference>
<evidence type="ECO:0000256" key="11">
    <source>
        <dbReference type="PIRSR" id="PIRSR004803-2"/>
    </source>
</evidence>
<feature type="binding site" evidence="12">
    <location>
        <position position="208"/>
    </location>
    <ligand>
        <name>Zn(2+)</name>
        <dbReference type="ChEBI" id="CHEBI:29105"/>
        <label>1</label>
        <note>catalytic</note>
    </ligand>
</feature>
<dbReference type="CDD" id="cd07714">
    <property type="entry name" value="RNaseJ_MBL-fold"/>
    <property type="match status" value="1"/>
</dbReference>
<keyword evidence="5 9" id="KW-0378">Hydrolase</keyword>
<gene>
    <name evidence="9" type="primary">rnj</name>
    <name evidence="14" type="ORF">GRQ65_21575</name>
</gene>
<feature type="binding site" evidence="9 11">
    <location>
        <begin position="431"/>
        <end position="435"/>
    </location>
    <ligand>
        <name>substrate</name>
    </ligand>
</feature>
<dbReference type="HAMAP" id="MF_01491">
    <property type="entry name" value="RNase_J_bact"/>
    <property type="match status" value="1"/>
</dbReference>
<evidence type="ECO:0000256" key="2">
    <source>
        <dbReference type="ARBA" id="ARBA00022722"/>
    </source>
</evidence>
<feature type="binding site" evidence="12">
    <location>
        <position position="145"/>
    </location>
    <ligand>
        <name>Zn(2+)</name>
        <dbReference type="ChEBI" id="CHEBI:29105"/>
        <label>1</label>
        <note>catalytic</note>
    </ligand>
</feature>
<evidence type="ECO:0000256" key="12">
    <source>
        <dbReference type="PIRSR" id="PIRSR004803-3"/>
    </source>
</evidence>
<dbReference type="Gene3D" id="3.60.15.10">
    <property type="entry name" value="Ribonuclease Z/Hydroxyacylglutathione hydrolase-like"/>
    <property type="match status" value="1"/>
</dbReference>
<evidence type="ECO:0000256" key="4">
    <source>
        <dbReference type="ARBA" id="ARBA00022759"/>
    </source>
</evidence>
<evidence type="ECO:0000256" key="9">
    <source>
        <dbReference type="HAMAP-Rule" id="MF_01491"/>
    </source>
</evidence>
<comment type="cofactor">
    <cofactor evidence="12">
        <name>Zn(2+)</name>
        <dbReference type="ChEBI" id="CHEBI:29105"/>
    </cofactor>
    <text evidence="12">Binds 2 Zn(2+) ions per subunit. It is not clear if Zn(2+) or Mg(2+) is physiologically important.</text>
</comment>
<evidence type="ECO:0000313" key="15">
    <source>
        <dbReference type="Proteomes" id="UP000473325"/>
    </source>
</evidence>
<dbReference type="InterPro" id="IPR004613">
    <property type="entry name" value="RNase_J"/>
</dbReference>
<sequence length="622" mass="66927">MSRSGRPSSSKLRWDSHRVPCAGPLSWVVLTVEDARRRHRQPSAPRPEGVARARLSSLARVPVTHREPPPLQPGTLRVTPLGGVGEIGRNMTVLEHRGRLLIIDCGVLFPEEHQPGVDLVLPDFSTLRERWDDVEAVILTHGHEDHIGGIPYLIEAGLKAPIVGSRFTLGLLQAKLAERRLEATLVEVASGETAELGPFTSEFVAVNHSIPDALAVCVLTSAGTLFHTGDFKADLTPLDNRLTDMASFYEIGERGLDLLLSDSTNADVSGFVATERDIGPVLERVVGDAAGRVFVVCTSSHVHRIQQVLNAAKQSGRQVAIVGRSMVRNTKIADDLGYLQVPPGLLLSVDDLDKLPSNRMLVLCTGSQGEPAAALARMARGDHRDFALTEGDTVVFASSLIPGNESAVYRLIDRLAYDGVDVVTRQQAPIHVSGHAAAGELTAVLTALRPRNFMPVHGEGRHLRAHAKLAMRTGVPSDRIIIARDGDVVDLTDGKASVVGQVSAGFTYVDGVGVGDVGEESLRDRLILGEEGFISAVVVVDARSGTVVSGPEISARGFADEDTLLDDIRQRVADDLAGAKSSGSSAPVDPDELRRIIRRSIGSRVNRVHRRRPMILVYVVET</sequence>
<feature type="binding site" evidence="12">
    <location>
        <position position="510"/>
    </location>
    <ligand>
        <name>Ca(2+)</name>
        <dbReference type="ChEBI" id="CHEBI:29108"/>
    </ligand>
</feature>
<comment type="subunit">
    <text evidence="9">Homodimer, may be a subunit of the RNA degradosome.</text>
</comment>
<dbReference type="GO" id="GO:0006364">
    <property type="term" value="P:rRNA processing"/>
    <property type="evidence" value="ECO:0007669"/>
    <property type="project" value="UniProtKB-UniRule"/>
</dbReference>
<dbReference type="PANTHER" id="PTHR43694:SF1">
    <property type="entry name" value="RIBONUCLEASE J"/>
    <property type="match status" value="1"/>
</dbReference>
<keyword evidence="7 9" id="KW-0269">Exonuclease</keyword>
<feature type="binding site" evidence="12">
    <location>
        <position position="118"/>
    </location>
    <ligand>
        <name>Ca(2+)</name>
        <dbReference type="ChEBI" id="CHEBI:29108"/>
    </ligand>
</feature>
<keyword evidence="1 9" id="KW-0963">Cytoplasm</keyword>
<keyword evidence="3 12" id="KW-0479">Metal-binding</keyword>
<keyword evidence="15" id="KW-1185">Reference proteome</keyword>
<dbReference type="InterPro" id="IPR055132">
    <property type="entry name" value="RNase_J_b_CASP"/>
</dbReference>
<dbReference type="Pfam" id="PF07521">
    <property type="entry name" value="RMMBL"/>
    <property type="match status" value="1"/>
</dbReference>
<dbReference type="InterPro" id="IPR001279">
    <property type="entry name" value="Metallo-B-lactamas"/>
</dbReference>
<dbReference type="InterPro" id="IPR030854">
    <property type="entry name" value="RNase_J_bac"/>
</dbReference>
<reference evidence="14 15" key="1">
    <citation type="submission" date="2019-12" db="EMBL/GenBank/DDBJ databases">
        <authorList>
            <person name="Kun Z."/>
        </authorList>
    </citation>
    <scope>NUCLEOTIDE SEQUENCE [LARGE SCALE GENOMIC DNA]</scope>
    <source>
        <strain evidence="14 15">YIM 123512</strain>
    </source>
</reference>
<evidence type="ECO:0000259" key="13">
    <source>
        <dbReference type="SMART" id="SM00849"/>
    </source>
</evidence>
<comment type="function">
    <text evidence="9">An RNase that has 5'-3' exonuclease and possibly endonuclease activity. Involved in maturation of rRNA and in some organisms also mRNA maturation and/or decay.</text>
</comment>
<accession>A0A6L7F4B9</accession>
<keyword evidence="12" id="KW-0106">Calcium</keyword>
<dbReference type="PIRSF" id="PIRSF004803">
    <property type="entry name" value="RnjA"/>
    <property type="match status" value="1"/>
</dbReference>
<dbReference type="SMART" id="SM00849">
    <property type="entry name" value="Lactamase_B"/>
    <property type="match status" value="1"/>
</dbReference>
<dbReference type="Pfam" id="PF17770">
    <property type="entry name" value="RNase_J_C"/>
    <property type="match status" value="1"/>
</dbReference>
<feature type="binding site" evidence="11">
    <location>
        <begin position="299"/>
        <end position="301"/>
    </location>
    <ligand>
        <name>substrate</name>
    </ligand>
</feature>
<feature type="binding site" evidence="12">
    <location>
        <position position="146"/>
    </location>
    <ligand>
        <name>Zn(2+)</name>
        <dbReference type="ChEBI" id="CHEBI:29105"/>
        <label>1</label>
        <note>catalytic</note>
    </ligand>
</feature>
<dbReference type="Gene3D" id="3.10.20.580">
    <property type="match status" value="1"/>
</dbReference>
<keyword evidence="9" id="KW-0698">rRNA processing</keyword>
<comment type="similarity">
    <text evidence="9">Belongs to the metallo-beta-lactamase superfamily. RNA-metabolizing metallo-beta-lactamase-like family. Bacterial RNase J subfamily.</text>
</comment>
<evidence type="ECO:0000256" key="1">
    <source>
        <dbReference type="ARBA" id="ARBA00022490"/>
    </source>
</evidence>
<dbReference type="Gene3D" id="3.40.50.10710">
    <property type="entry name" value="Metallo-hydrolase/oxidoreductase"/>
    <property type="match status" value="1"/>
</dbReference>
<comment type="cofactor">
    <cofactor evidence="12">
        <name>Ca(2+)</name>
        <dbReference type="ChEBI" id="CHEBI:29108"/>
    </cofactor>
    <text evidence="12">Binds 1 Ca(2+) cation per subunit. Seen in 1 crystal structure, it is not clear if it is physiologically important.</text>
</comment>
<evidence type="ECO:0000256" key="8">
    <source>
        <dbReference type="ARBA" id="ARBA00022884"/>
    </source>
</evidence>
<feature type="binding site" evidence="12">
    <location>
        <position position="457"/>
    </location>
    <ligand>
        <name>Zn(2+)</name>
        <dbReference type="ChEBI" id="CHEBI:29105"/>
        <label>1</label>
        <note>catalytic</note>
    </ligand>
</feature>
<feature type="binding site" evidence="12">
    <location>
        <position position="116"/>
    </location>
    <ligand>
        <name>Ca(2+)</name>
        <dbReference type="ChEBI" id="CHEBI:29108"/>
    </ligand>
</feature>
<dbReference type="InterPro" id="IPR042173">
    <property type="entry name" value="RNase_J_2"/>
</dbReference>
<name>A0A6L7F4B9_9ACTN</name>
<dbReference type="PANTHER" id="PTHR43694">
    <property type="entry name" value="RIBONUCLEASE J"/>
    <property type="match status" value="1"/>
</dbReference>
<dbReference type="EMBL" id="WUEK01000019">
    <property type="protein sequence ID" value="MXG92139.1"/>
    <property type="molecule type" value="Genomic_DNA"/>
</dbReference>
<dbReference type="GO" id="GO:0003723">
    <property type="term" value="F:RNA binding"/>
    <property type="evidence" value="ECO:0007669"/>
    <property type="project" value="UniProtKB-UniRule"/>
</dbReference>
<evidence type="ECO:0000256" key="6">
    <source>
        <dbReference type="ARBA" id="ARBA00022833"/>
    </source>
</evidence>
<dbReference type="InterPro" id="IPR011108">
    <property type="entry name" value="RMMBL"/>
</dbReference>